<keyword evidence="1" id="KW-0472">Membrane</keyword>
<reference evidence="2 3" key="1">
    <citation type="submission" date="2018-06" db="EMBL/GenBank/DDBJ databases">
        <authorList>
            <consortium name="Pathogen Informatics"/>
            <person name="Doyle S."/>
        </authorList>
    </citation>
    <scope>NUCLEOTIDE SEQUENCE [LARGE SCALE GENOMIC DNA]</scope>
    <source>
        <strain evidence="2 3">NCTC11621</strain>
    </source>
</reference>
<sequence length="83" mass="9453">MLNSVLNSLMKIINTSAWGIVFFISLISIGMIVYSLFTDQLLILFIGGSFIFLWAIVALGICLFAPKGKRKEIFHKVFFKNEY</sequence>
<gene>
    <name evidence="2" type="ORF">NCTC11621_00902</name>
</gene>
<dbReference type="AlphaFoldDB" id="A0A379ETX3"/>
<keyword evidence="1" id="KW-1133">Transmembrane helix</keyword>
<evidence type="ECO:0000256" key="1">
    <source>
        <dbReference type="SAM" id="Phobius"/>
    </source>
</evidence>
<accession>A0A379ETX3</accession>
<dbReference type="EMBL" id="UGTV01000015">
    <property type="protein sequence ID" value="SUC09878.1"/>
    <property type="molecule type" value="Genomic_DNA"/>
</dbReference>
<protein>
    <submittedName>
        <fullName evidence="2">Uncharacterized protein</fullName>
    </submittedName>
</protein>
<feature type="transmembrane region" description="Helical" evidence="1">
    <location>
        <begin position="43"/>
        <end position="66"/>
    </location>
</feature>
<dbReference type="Proteomes" id="UP000254704">
    <property type="component" value="Unassembled WGS sequence"/>
</dbReference>
<name>A0A379ETX3_9PAST</name>
<dbReference type="RefSeq" id="WP_115322740.1">
    <property type="nucleotide sequence ID" value="NZ_UGTV01000015.1"/>
</dbReference>
<keyword evidence="1" id="KW-0812">Transmembrane</keyword>
<proteinExistence type="predicted"/>
<feature type="transmembrane region" description="Helical" evidence="1">
    <location>
        <begin position="12"/>
        <end position="37"/>
    </location>
</feature>
<organism evidence="2 3">
    <name type="scientific">Pasteurella canis</name>
    <dbReference type="NCBI Taxonomy" id="753"/>
    <lineage>
        <taxon>Bacteria</taxon>
        <taxon>Pseudomonadati</taxon>
        <taxon>Pseudomonadota</taxon>
        <taxon>Gammaproteobacteria</taxon>
        <taxon>Pasteurellales</taxon>
        <taxon>Pasteurellaceae</taxon>
        <taxon>Pasteurella</taxon>
    </lineage>
</organism>
<evidence type="ECO:0000313" key="2">
    <source>
        <dbReference type="EMBL" id="SUC09878.1"/>
    </source>
</evidence>
<evidence type="ECO:0000313" key="3">
    <source>
        <dbReference type="Proteomes" id="UP000254704"/>
    </source>
</evidence>